<dbReference type="STRING" id="119641.SAMN05421842_10626"/>
<dbReference type="AlphaFoldDB" id="A0A1I1KK01"/>
<keyword evidence="3" id="KW-1185">Reference proteome</keyword>
<protein>
    <submittedName>
        <fullName evidence="2">Uncharacterized protein</fullName>
    </submittedName>
</protein>
<organism evidence="2 3">
    <name type="scientific">Clostridium uliginosum</name>
    <dbReference type="NCBI Taxonomy" id="119641"/>
    <lineage>
        <taxon>Bacteria</taxon>
        <taxon>Bacillati</taxon>
        <taxon>Bacillota</taxon>
        <taxon>Clostridia</taxon>
        <taxon>Eubacteriales</taxon>
        <taxon>Clostridiaceae</taxon>
        <taxon>Clostridium</taxon>
    </lineage>
</organism>
<dbReference type="Proteomes" id="UP000199263">
    <property type="component" value="Unassembled WGS sequence"/>
</dbReference>
<feature type="region of interest" description="Disordered" evidence="1">
    <location>
        <begin position="19"/>
        <end position="57"/>
    </location>
</feature>
<dbReference type="OrthoDB" id="1935644at2"/>
<name>A0A1I1KK01_9CLOT</name>
<accession>A0A1I1KK01</accession>
<gene>
    <name evidence="2" type="ORF">SAMN05421842_10626</name>
</gene>
<reference evidence="2 3" key="1">
    <citation type="submission" date="2016-10" db="EMBL/GenBank/DDBJ databases">
        <authorList>
            <person name="de Groot N.N."/>
        </authorList>
    </citation>
    <scope>NUCLEOTIDE SEQUENCE [LARGE SCALE GENOMIC DNA]</scope>
    <source>
        <strain evidence="2 3">DSM 12992</strain>
    </source>
</reference>
<evidence type="ECO:0000313" key="3">
    <source>
        <dbReference type="Proteomes" id="UP000199263"/>
    </source>
</evidence>
<dbReference type="EMBL" id="FOMG01000006">
    <property type="protein sequence ID" value="SFC60602.1"/>
    <property type="molecule type" value="Genomic_DNA"/>
</dbReference>
<proteinExistence type="predicted"/>
<dbReference type="RefSeq" id="WP_090089511.1">
    <property type="nucleotide sequence ID" value="NZ_FOMG01000006.1"/>
</dbReference>
<evidence type="ECO:0000313" key="2">
    <source>
        <dbReference type="EMBL" id="SFC60602.1"/>
    </source>
</evidence>
<sequence length="95" mass="11100">MEFILNKIDTDIRNKLKEETKDDKVHNSNGVSVAKDLTNNKKKKEKEQSKNNQNKNRYLTIDAIKSENRQLNIEAEKLEATFELKVKGRVLDIKK</sequence>
<evidence type="ECO:0000256" key="1">
    <source>
        <dbReference type="SAM" id="MobiDB-lite"/>
    </source>
</evidence>